<proteinExistence type="predicted"/>
<organism evidence="2 3">
    <name type="scientific">Acidihalobacter yilgarnensis</name>
    <dbReference type="NCBI Taxonomy" id="2819280"/>
    <lineage>
        <taxon>Bacteria</taxon>
        <taxon>Pseudomonadati</taxon>
        <taxon>Pseudomonadota</taxon>
        <taxon>Gammaproteobacteria</taxon>
        <taxon>Chromatiales</taxon>
        <taxon>Ectothiorhodospiraceae</taxon>
        <taxon>Acidihalobacter</taxon>
    </lineage>
</organism>
<evidence type="ECO:0000313" key="3">
    <source>
        <dbReference type="Proteomes" id="UP000095401"/>
    </source>
</evidence>
<sequence length="134" mass="14579">MKVRYHDAMFHTMMRILLLSSLMMFLSATSAQADSAPLVMPTCNISQSQWESPDRSRTLLADPALRRLLQTWSAQPAAHLSIEYPGGEQGVIWANRLVGWLVAYGVPGRAISLFPGSSNMNTLALSLKTSGGGT</sequence>
<reference evidence="3" key="1">
    <citation type="submission" date="2016-09" db="EMBL/GenBank/DDBJ databases">
        <title>Acidihalobacter prosperus F5.</title>
        <authorList>
            <person name="Khaleque H.N."/>
            <person name="Ramsay J.P."/>
            <person name="Kaksonen A.H."/>
            <person name="Boxall N.J."/>
            <person name="Watkin E.L.J."/>
        </authorList>
    </citation>
    <scope>NUCLEOTIDE SEQUENCE [LARGE SCALE GENOMIC DNA]</scope>
    <source>
        <strain evidence="3">F5</strain>
    </source>
</reference>
<dbReference type="AlphaFoldDB" id="A0A1D8IQ83"/>
<dbReference type="EMBL" id="CP017415">
    <property type="protein sequence ID" value="AOU98619.1"/>
    <property type="molecule type" value="Genomic_DNA"/>
</dbReference>
<accession>A0A1D8IQ83</accession>
<keyword evidence="1" id="KW-0732">Signal</keyword>
<feature type="chain" id="PRO_5009108336" evidence="1">
    <location>
        <begin position="34"/>
        <end position="134"/>
    </location>
</feature>
<dbReference type="RefSeq" id="WP_070078979.1">
    <property type="nucleotide sequence ID" value="NZ_CP017415.1"/>
</dbReference>
<feature type="signal peptide" evidence="1">
    <location>
        <begin position="1"/>
        <end position="33"/>
    </location>
</feature>
<dbReference type="KEGG" id="aprs:BI364_12205"/>
<keyword evidence="3" id="KW-1185">Reference proteome</keyword>
<evidence type="ECO:0000256" key="1">
    <source>
        <dbReference type="SAM" id="SignalP"/>
    </source>
</evidence>
<protein>
    <submittedName>
        <fullName evidence="2">Uncharacterized protein</fullName>
    </submittedName>
</protein>
<evidence type="ECO:0000313" key="2">
    <source>
        <dbReference type="EMBL" id="AOU98619.1"/>
    </source>
</evidence>
<name>A0A1D8IQ83_9GAMM</name>
<dbReference type="Proteomes" id="UP000095401">
    <property type="component" value="Chromosome"/>
</dbReference>
<gene>
    <name evidence="2" type="ORF">BI364_12205</name>
</gene>